<sequence>MNKVVLYIHGKNGSPDESEHYRPLFQDSDVIGLDYKSFTPWDTGKEIHSKVEILKNKYSEIILIANSIGAFFSLNADLNNQLSKAYFISPIVDMEELIIRMMSWANVSEEQLEKEKIIHTDFGEDLSWDYLSYVREHSIKWNIPTHMLYGSQDNIVSEDSLKAFAKKNNSSLTVMKNGEHWFHTEEQLKFLDDWIRTHR</sequence>
<dbReference type="AlphaFoldDB" id="A0A1T4VSX6"/>
<organism evidence="1 2">
    <name type="scientific">Succinivibrio dextrinosolvens DSM 3072</name>
    <dbReference type="NCBI Taxonomy" id="1123324"/>
    <lineage>
        <taxon>Bacteria</taxon>
        <taxon>Pseudomonadati</taxon>
        <taxon>Pseudomonadota</taxon>
        <taxon>Gammaproteobacteria</taxon>
        <taxon>Aeromonadales</taxon>
        <taxon>Succinivibrionaceae</taxon>
        <taxon>Succinivibrio</taxon>
    </lineage>
</organism>
<dbReference type="Gene3D" id="3.40.50.1820">
    <property type="entry name" value="alpha/beta hydrolase"/>
    <property type="match status" value="1"/>
</dbReference>
<gene>
    <name evidence="1" type="ORF">SAMN02745213_02008</name>
</gene>
<dbReference type="InterPro" id="IPR029058">
    <property type="entry name" value="AB_hydrolase_fold"/>
</dbReference>
<evidence type="ECO:0000313" key="2">
    <source>
        <dbReference type="Proteomes" id="UP000242432"/>
    </source>
</evidence>
<protein>
    <recommendedName>
        <fullName evidence="3">Alpha/beta hydrolase</fullName>
    </recommendedName>
</protein>
<evidence type="ECO:0000313" key="1">
    <source>
        <dbReference type="EMBL" id="SKA68019.1"/>
    </source>
</evidence>
<accession>A0A1T4VSX6</accession>
<reference evidence="2" key="1">
    <citation type="submission" date="2017-02" db="EMBL/GenBank/DDBJ databases">
        <authorList>
            <person name="Varghese N."/>
            <person name="Submissions S."/>
        </authorList>
    </citation>
    <scope>NUCLEOTIDE SEQUENCE [LARGE SCALE GENOMIC DNA]</scope>
    <source>
        <strain evidence="2">DSM 3072</strain>
    </source>
</reference>
<dbReference type="Proteomes" id="UP000242432">
    <property type="component" value="Unassembled WGS sequence"/>
</dbReference>
<evidence type="ECO:0008006" key="3">
    <source>
        <dbReference type="Google" id="ProtNLM"/>
    </source>
</evidence>
<dbReference type="SUPFAM" id="SSF53474">
    <property type="entry name" value="alpha/beta-Hydrolases"/>
    <property type="match status" value="1"/>
</dbReference>
<dbReference type="RefSeq" id="WP_078929353.1">
    <property type="nucleotide sequence ID" value="NZ_FUXX01000045.1"/>
</dbReference>
<dbReference type="EMBL" id="FUXX01000045">
    <property type="protein sequence ID" value="SKA68019.1"/>
    <property type="molecule type" value="Genomic_DNA"/>
</dbReference>
<keyword evidence="2" id="KW-1185">Reference proteome</keyword>
<proteinExistence type="predicted"/>
<name>A0A1T4VSX6_9GAMM</name>